<feature type="signal peptide" evidence="1">
    <location>
        <begin position="1"/>
        <end position="38"/>
    </location>
</feature>
<organism evidence="3 4">
    <name type="scientific">Taibaiella chishuiensis</name>
    <dbReference type="NCBI Taxonomy" id="1434707"/>
    <lineage>
        <taxon>Bacteria</taxon>
        <taxon>Pseudomonadati</taxon>
        <taxon>Bacteroidota</taxon>
        <taxon>Chitinophagia</taxon>
        <taxon>Chitinophagales</taxon>
        <taxon>Chitinophagaceae</taxon>
        <taxon>Taibaiella</taxon>
    </lineage>
</organism>
<keyword evidence="1" id="KW-0732">Signal</keyword>
<dbReference type="Pfam" id="PF18962">
    <property type="entry name" value="Por_Secre_tail"/>
    <property type="match status" value="1"/>
</dbReference>
<accession>A0A2P8D7T4</accession>
<dbReference type="NCBIfam" id="TIGR04183">
    <property type="entry name" value="Por_Secre_tail"/>
    <property type="match status" value="1"/>
</dbReference>
<name>A0A2P8D7T4_9BACT</name>
<sequence>MKVTQPKVNAGPQRGVLRNSKYLLLLLLLQCCFIPAQAQYQLTSWGVQHHTMSTATGTTGSGSAGQVYIHRVATDRQKNIYSVGIFEDTIKFAGGYSPLIVNTQMPTGTGQYEFFISKMDADSNMIWVKKLDKRNFIFNHIYNGPSARGLVVDDSANIYIAGDFPGVVDFNPDPAAEALLSGPDTTLTTSKAGFVLKLDSAGNFKWVKQIVSRKVPFVGIYKMAATFDVQSLAVNTSGEMILSGTVLGTGQNDTLIFDNGGANTQHIISTNSGLTDQRYGFWVKMDQATGAFNSFRIVKTTEKRGGIYDFKAAPDPYGHIYVAGSLYDTVNFGTVTQPHIVTTPISGTQRYSPFLAKYTDAGDVLWVKTFNCYQGTVKDLSLDTAGVPVIAGTFLDTLRLSPSLLLTAINGGMPDAHINGGYIAKTDTSGAVQWGELLQLGMPLTDNQIIPTRLKHDALNNIYIGGSVVAEFNIAGITYQTNTHGFVKRYKPGGATDWSMRLGQLPHISAQQVPVGEVFLDQSNNMYIAGTLRRNAADFKGPNDTAPYMMTQAGNNFDMGAYLVKYACADTFHSITQVSACKSYTLNGITYTTSGIYNQHYWSDGGCDSIITIDLTINDIDEPFITVNNFELGVTSAYDTYKWMRNGILINGATAATYTVNQNGDYQVITGLANGCTDTSEIYTVNNVTGIDDIGNPAYRISIYPNPAQHTLFINSPIPVSLSLGSVEGRTLLQNDNTDRISLEALPDGIYFLKIADTKGRLLRVEKVVKQ</sequence>
<protein>
    <submittedName>
        <fullName evidence="3">Putative secreted protein (Por secretion system target)</fullName>
    </submittedName>
</protein>
<proteinExistence type="predicted"/>
<dbReference type="InterPro" id="IPR026444">
    <property type="entry name" value="Secre_tail"/>
</dbReference>
<evidence type="ECO:0000313" key="4">
    <source>
        <dbReference type="Proteomes" id="UP000240572"/>
    </source>
</evidence>
<dbReference type="RefSeq" id="WP_181358388.1">
    <property type="nucleotide sequence ID" value="NZ_PYGD01000002.1"/>
</dbReference>
<gene>
    <name evidence="3" type="ORF">B0I18_102219</name>
</gene>
<reference evidence="3 4" key="1">
    <citation type="submission" date="2018-03" db="EMBL/GenBank/DDBJ databases">
        <title>Genomic Encyclopedia of Type Strains, Phase III (KMG-III): the genomes of soil and plant-associated and newly described type strains.</title>
        <authorList>
            <person name="Whitman W."/>
        </authorList>
    </citation>
    <scope>NUCLEOTIDE SEQUENCE [LARGE SCALE GENOMIC DNA]</scope>
    <source>
        <strain evidence="3 4">CGMCC 1.12700</strain>
    </source>
</reference>
<evidence type="ECO:0000256" key="1">
    <source>
        <dbReference type="SAM" id="SignalP"/>
    </source>
</evidence>
<dbReference type="Proteomes" id="UP000240572">
    <property type="component" value="Unassembled WGS sequence"/>
</dbReference>
<feature type="domain" description="Secretion system C-terminal sorting" evidence="2">
    <location>
        <begin position="703"/>
        <end position="761"/>
    </location>
</feature>
<evidence type="ECO:0000313" key="3">
    <source>
        <dbReference type="EMBL" id="PSK93249.1"/>
    </source>
</evidence>
<dbReference type="EMBL" id="PYGD01000002">
    <property type="protein sequence ID" value="PSK93249.1"/>
    <property type="molecule type" value="Genomic_DNA"/>
</dbReference>
<evidence type="ECO:0000259" key="2">
    <source>
        <dbReference type="Pfam" id="PF18962"/>
    </source>
</evidence>
<comment type="caution">
    <text evidence="3">The sequence shown here is derived from an EMBL/GenBank/DDBJ whole genome shotgun (WGS) entry which is preliminary data.</text>
</comment>
<feature type="chain" id="PRO_5015195953" evidence="1">
    <location>
        <begin position="39"/>
        <end position="771"/>
    </location>
</feature>
<keyword evidence="4" id="KW-1185">Reference proteome</keyword>
<dbReference type="AlphaFoldDB" id="A0A2P8D7T4"/>